<feature type="signal peptide" evidence="1">
    <location>
        <begin position="1"/>
        <end position="16"/>
    </location>
</feature>
<evidence type="ECO:0000256" key="1">
    <source>
        <dbReference type="SAM" id="SignalP"/>
    </source>
</evidence>
<evidence type="ECO:0000313" key="2">
    <source>
        <dbReference type="EMBL" id="MBX69654.1"/>
    </source>
</evidence>
<name>A0A2P2QS08_RHIMU</name>
<organism evidence="2">
    <name type="scientific">Rhizophora mucronata</name>
    <name type="common">Asiatic mangrove</name>
    <dbReference type="NCBI Taxonomy" id="61149"/>
    <lineage>
        <taxon>Eukaryota</taxon>
        <taxon>Viridiplantae</taxon>
        <taxon>Streptophyta</taxon>
        <taxon>Embryophyta</taxon>
        <taxon>Tracheophyta</taxon>
        <taxon>Spermatophyta</taxon>
        <taxon>Magnoliopsida</taxon>
        <taxon>eudicotyledons</taxon>
        <taxon>Gunneridae</taxon>
        <taxon>Pentapetalae</taxon>
        <taxon>rosids</taxon>
        <taxon>fabids</taxon>
        <taxon>Malpighiales</taxon>
        <taxon>Rhizophoraceae</taxon>
        <taxon>Rhizophora</taxon>
    </lineage>
</organism>
<accession>A0A2P2QS08</accession>
<proteinExistence type="predicted"/>
<keyword evidence="1" id="KW-0732">Signal</keyword>
<dbReference type="AlphaFoldDB" id="A0A2P2QS08"/>
<protein>
    <submittedName>
        <fullName evidence="2">Uncharacterized protein</fullName>
    </submittedName>
</protein>
<dbReference type="EMBL" id="GGEC01089170">
    <property type="protein sequence ID" value="MBX69654.1"/>
    <property type="molecule type" value="Transcribed_RNA"/>
</dbReference>
<reference evidence="2" key="1">
    <citation type="submission" date="2018-02" db="EMBL/GenBank/DDBJ databases">
        <title>Rhizophora mucronata_Transcriptome.</title>
        <authorList>
            <person name="Meera S.P."/>
            <person name="Sreeshan A."/>
            <person name="Augustine A."/>
        </authorList>
    </citation>
    <scope>NUCLEOTIDE SEQUENCE</scope>
    <source>
        <tissue evidence="2">Leaf</tissue>
    </source>
</reference>
<sequence length="60" mass="6924">MTTLLATLLVKGVSQSYCVMLGTLKKSTKKSSPYFHKYASRQHYMRQNVFACGYMPIYDH</sequence>
<feature type="chain" id="PRO_5015130179" evidence="1">
    <location>
        <begin position="17"/>
        <end position="60"/>
    </location>
</feature>